<dbReference type="SUPFAM" id="SSF53335">
    <property type="entry name" value="S-adenosyl-L-methionine-dependent methyltransferases"/>
    <property type="match status" value="1"/>
</dbReference>
<dbReference type="PANTHER" id="PTHR14614">
    <property type="entry name" value="HEPATOCELLULAR CARCINOMA-ASSOCIATED ANTIGEN"/>
    <property type="match status" value="1"/>
</dbReference>
<accession>A0A443SVQ6</accession>
<keyword evidence="1" id="KW-0489">Methyltransferase</keyword>
<dbReference type="AlphaFoldDB" id="A0A443SVQ6"/>
<keyword evidence="1" id="KW-0808">Transferase</keyword>
<evidence type="ECO:0000313" key="1">
    <source>
        <dbReference type="EMBL" id="RWS31587.1"/>
    </source>
</evidence>
<proteinExistence type="predicted"/>
<dbReference type="GO" id="GO:0008168">
    <property type="term" value="F:methyltransferase activity"/>
    <property type="evidence" value="ECO:0007669"/>
    <property type="project" value="UniProtKB-KW"/>
</dbReference>
<dbReference type="PANTHER" id="PTHR14614:SF44">
    <property type="entry name" value="PROTEIN N-LYSINE METHYLTRANSFERASE METTL21D"/>
    <property type="match status" value="1"/>
</dbReference>
<dbReference type="InterPro" id="IPR029063">
    <property type="entry name" value="SAM-dependent_MTases_sf"/>
</dbReference>
<name>A0A443SVQ6_9ACAR</name>
<dbReference type="GO" id="GO:0005829">
    <property type="term" value="C:cytosol"/>
    <property type="evidence" value="ECO:0007669"/>
    <property type="project" value="TreeGrafter"/>
</dbReference>
<protein>
    <submittedName>
        <fullName evidence="1">Protein-lysine methyltransferase METTL21D-like protein</fullName>
    </submittedName>
</protein>
<dbReference type="InterPro" id="IPR019410">
    <property type="entry name" value="Methyltransf_16"/>
</dbReference>
<evidence type="ECO:0000313" key="2">
    <source>
        <dbReference type="Proteomes" id="UP000288716"/>
    </source>
</evidence>
<sequence length="237" mass="27029">MNCEQRIDKCFVRELEVTALSGENVKLLISQKWIGDVGVVVWDSALMFSKFLERRSQLNPQYFRNKVALELGAGTGICGLVASVLGCDVILTDIPSIVPLLETNIENNKDLIALCGRKVVAHSWKWASFDTFEQVLRCLESNTMSLDYVFISDCIYYEQGMHSLIESIIWLCERFKNSLEIYLCYEEREEHSALVETFFRSLSSTSTISWTEIGAEEHDPCFTSPDIHLILIKPVKQ</sequence>
<dbReference type="EMBL" id="NCKV01000124">
    <property type="protein sequence ID" value="RWS31587.1"/>
    <property type="molecule type" value="Genomic_DNA"/>
</dbReference>
<dbReference type="GO" id="GO:0032259">
    <property type="term" value="P:methylation"/>
    <property type="evidence" value="ECO:0007669"/>
    <property type="project" value="UniProtKB-KW"/>
</dbReference>
<comment type="caution">
    <text evidence="1">The sequence shown here is derived from an EMBL/GenBank/DDBJ whole genome shotgun (WGS) entry which is preliminary data.</text>
</comment>
<reference evidence="1 2" key="1">
    <citation type="journal article" date="2018" name="Gigascience">
        <title>Genomes of trombidid mites reveal novel predicted allergens and laterally-transferred genes associated with secondary metabolism.</title>
        <authorList>
            <person name="Dong X."/>
            <person name="Chaisiri K."/>
            <person name="Xia D."/>
            <person name="Armstrong S.D."/>
            <person name="Fang Y."/>
            <person name="Donnelly M.J."/>
            <person name="Kadowaki T."/>
            <person name="McGarry J.W."/>
            <person name="Darby A.C."/>
            <person name="Makepeace B.L."/>
        </authorList>
    </citation>
    <scope>NUCLEOTIDE SEQUENCE [LARGE SCALE GENOMIC DNA]</scope>
    <source>
        <strain evidence="1">UoL-UT</strain>
    </source>
</reference>
<dbReference type="Gene3D" id="3.40.50.150">
    <property type="entry name" value="Vaccinia Virus protein VP39"/>
    <property type="match status" value="1"/>
</dbReference>
<gene>
    <name evidence="1" type="ORF">B4U80_11331</name>
</gene>
<dbReference type="Proteomes" id="UP000288716">
    <property type="component" value="Unassembled WGS sequence"/>
</dbReference>
<dbReference type="OrthoDB" id="6511443at2759"/>
<dbReference type="STRING" id="299467.A0A443SVQ6"/>
<dbReference type="GO" id="GO:0032991">
    <property type="term" value="C:protein-containing complex"/>
    <property type="evidence" value="ECO:0007669"/>
    <property type="project" value="TreeGrafter"/>
</dbReference>
<organism evidence="1 2">
    <name type="scientific">Leptotrombidium deliense</name>
    <dbReference type="NCBI Taxonomy" id="299467"/>
    <lineage>
        <taxon>Eukaryota</taxon>
        <taxon>Metazoa</taxon>
        <taxon>Ecdysozoa</taxon>
        <taxon>Arthropoda</taxon>
        <taxon>Chelicerata</taxon>
        <taxon>Arachnida</taxon>
        <taxon>Acari</taxon>
        <taxon>Acariformes</taxon>
        <taxon>Trombidiformes</taxon>
        <taxon>Prostigmata</taxon>
        <taxon>Anystina</taxon>
        <taxon>Parasitengona</taxon>
        <taxon>Trombiculoidea</taxon>
        <taxon>Trombiculidae</taxon>
        <taxon>Leptotrombidium</taxon>
    </lineage>
</organism>
<keyword evidence="2" id="KW-1185">Reference proteome</keyword>
<dbReference type="VEuPathDB" id="VectorBase:LDEU000450"/>
<dbReference type="Pfam" id="PF10294">
    <property type="entry name" value="Methyltransf_16"/>
    <property type="match status" value="1"/>
</dbReference>